<reference evidence="3 4" key="1">
    <citation type="submission" date="2015-04" db="EMBL/GenBank/DDBJ databases">
        <title>Taxonomic description and genome sequence of Bacillus campisalis sp. nov., a novel member of the genus Bacillus isolated from solar saltern.</title>
        <authorList>
            <person name="Mathan Kumar R."/>
            <person name="Kaur G."/>
            <person name="Kumar A."/>
            <person name="Singh N.K."/>
            <person name="Kaur N."/>
            <person name="Kumar N."/>
            <person name="Mayilraj S."/>
        </authorList>
    </citation>
    <scope>NUCLEOTIDE SEQUENCE [LARGE SCALE GENOMIC DNA]</scope>
    <source>
        <strain evidence="3 4">SA2-6</strain>
    </source>
</reference>
<dbReference type="InterPro" id="IPR031165">
    <property type="entry name" value="GNAT_YJDJ"/>
</dbReference>
<name>A0A0M2SXI8_9BACI</name>
<dbReference type="SUPFAM" id="SSF55729">
    <property type="entry name" value="Acyl-CoA N-acyltransferases (Nat)"/>
    <property type="match status" value="1"/>
</dbReference>
<gene>
    <name evidence="3" type="ORF">WQ57_13995</name>
</gene>
<keyword evidence="3" id="KW-0808">Transferase</keyword>
<feature type="domain" description="N-acetyltransferase" evidence="1">
    <location>
        <begin position="1"/>
        <end position="94"/>
    </location>
</feature>
<dbReference type="PATRIC" id="fig|1408103.3.peg.3148"/>
<feature type="domain" description="N-acetyltransferase" evidence="2">
    <location>
        <begin position="4"/>
        <end position="92"/>
    </location>
</feature>
<dbReference type="Proteomes" id="UP000034166">
    <property type="component" value="Unassembled WGS sequence"/>
</dbReference>
<dbReference type="PANTHER" id="PTHR31435">
    <property type="entry name" value="PROTEIN NATD1"/>
    <property type="match status" value="1"/>
</dbReference>
<dbReference type="CDD" id="cd04301">
    <property type="entry name" value="NAT_SF"/>
    <property type="match status" value="1"/>
</dbReference>
<evidence type="ECO:0000259" key="2">
    <source>
        <dbReference type="PROSITE" id="PS51729"/>
    </source>
</evidence>
<evidence type="ECO:0000313" key="4">
    <source>
        <dbReference type="Proteomes" id="UP000034166"/>
    </source>
</evidence>
<dbReference type="PROSITE" id="PS51186">
    <property type="entry name" value="GNAT"/>
    <property type="match status" value="1"/>
</dbReference>
<dbReference type="GO" id="GO:0016747">
    <property type="term" value="F:acyltransferase activity, transferring groups other than amino-acyl groups"/>
    <property type="evidence" value="ECO:0007669"/>
    <property type="project" value="InterPro"/>
</dbReference>
<evidence type="ECO:0000259" key="1">
    <source>
        <dbReference type="PROSITE" id="PS51186"/>
    </source>
</evidence>
<accession>A0A0M2SXI8</accession>
<comment type="caution">
    <text evidence="3">The sequence shown here is derived from an EMBL/GenBank/DDBJ whole genome shotgun (WGS) entry which is preliminary data.</text>
</comment>
<dbReference type="EMBL" id="LAYY01000015">
    <property type="protein sequence ID" value="KKK37315.1"/>
    <property type="molecule type" value="Genomic_DNA"/>
</dbReference>
<organism evidence="3 4">
    <name type="scientific">Mesobacillus campisalis</name>
    <dbReference type="NCBI Taxonomy" id="1408103"/>
    <lineage>
        <taxon>Bacteria</taxon>
        <taxon>Bacillati</taxon>
        <taxon>Bacillota</taxon>
        <taxon>Bacilli</taxon>
        <taxon>Bacillales</taxon>
        <taxon>Bacillaceae</taxon>
        <taxon>Mesobacillus</taxon>
    </lineage>
</organism>
<dbReference type="InterPro" id="IPR045057">
    <property type="entry name" value="Gcn5-rel_NAT"/>
</dbReference>
<dbReference type="OrthoDB" id="9793389at2"/>
<dbReference type="InterPro" id="IPR016181">
    <property type="entry name" value="Acyl_CoA_acyltransferase"/>
</dbReference>
<proteinExistence type="predicted"/>
<dbReference type="InterPro" id="IPR000182">
    <property type="entry name" value="GNAT_dom"/>
</dbReference>
<dbReference type="PROSITE" id="PS51729">
    <property type="entry name" value="GNAT_YJDJ"/>
    <property type="match status" value="1"/>
</dbReference>
<protein>
    <submittedName>
        <fullName evidence="3">Acetyltransferase</fullName>
    </submittedName>
</protein>
<keyword evidence="4" id="KW-1185">Reference proteome</keyword>
<dbReference type="Gene3D" id="3.40.630.30">
    <property type="match status" value="1"/>
</dbReference>
<evidence type="ECO:0000313" key="3">
    <source>
        <dbReference type="EMBL" id="KKK37315.1"/>
    </source>
</evidence>
<dbReference type="RefSeq" id="WP_046524408.1">
    <property type="nucleotide sequence ID" value="NZ_LAYY01000015.1"/>
</dbReference>
<dbReference type="PANTHER" id="PTHR31435:SF10">
    <property type="entry name" value="BSR4717 PROTEIN"/>
    <property type="match status" value="1"/>
</dbReference>
<dbReference type="AlphaFoldDB" id="A0A0M2SXI8"/>
<sequence>MAKEIQQGTSSFYIGDDETNPTAEIHYAESEDGNLIVDHTFVSEELRGQGVGEKLVKEVVQFARDKQKKIIPECTFAQKQFERNQDYQDVLLKN</sequence>
<dbReference type="Pfam" id="PF14542">
    <property type="entry name" value="Acetyltransf_CG"/>
    <property type="match status" value="1"/>
</dbReference>